<evidence type="ECO:0000313" key="3">
    <source>
        <dbReference type="EMBL" id="CAE0343253.1"/>
    </source>
</evidence>
<dbReference type="GO" id="GO:0031982">
    <property type="term" value="C:vesicle"/>
    <property type="evidence" value="ECO:0007669"/>
    <property type="project" value="TreeGrafter"/>
</dbReference>
<dbReference type="GO" id="GO:0072318">
    <property type="term" value="P:clathrin coat disassembly"/>
    <property type="evidence" value="ECO:0007669"/>
    <property type="project" value="TreeGrafter"/>
</dbReference>
<dbReference type="PANTHER" id="PTHR23172">
    <property type="entry name" value="AUXILIN/CYCLIN G-ASSOCIATED KINASE-RELATED"/>
    <property type="match status" value="1"/>
</dbReference>
<dbReference type="PANTHER" id="PTHR23172:SF19">
    <property type="entry name" value="J DOMAIN-CONTAINING PROTEIN"/>
    <property type="match status" value="1"/>
</dbReference>
<evidence type="ECO:0000259" key="2">
    <source>
        <dbReference type="PROSITE" id="PS50076"/>
    </source>
</evidence>
<protein>
    <recommendedName>
        <fullName evidence="2">J domain-containing protein</fullName>
    </recommendedName>
</protein>
<name>A0A7S3J192_9SPIT</name>
<gene>
    <name evidence="3" type="ORF">EHAR0213_LOCUS2160</name>
</gene>
<sequence>MSTVVLCQYFVQNEEIKTKRQILNAFVLPMKFNSIKEVRVADVKKHFPFNPSEYHFRFQTKMGAMKVWIDTSKDSVAVPHLDGAIRIKLLKLPSGVRVKEQKAVPQSAPKQVSPVKEKTPNNLSAPKPSHIPHSNSQSNIADHIDVRESKKHKYMSEGGDDDIFGHNNHHSDNIELNEDLDDLLGHSEPEPRYQDFQDFPNEEQTNDLLGDFDTVHQHKDEPVFKAKEPAHDFGLAGGLGDLGGLDFNLSHDEPPKEEKKSKPADTTLSDHVKNVYAASEKEKDEWQIAYQKYDDKIKIWKGHPNMNSIKVLLCTLHDVLWPSANWKRVAMHEVIDQNAVKKTYRKAILITHPDRQNQATTDQKFLANRVFGTLNEAWKVFEQTGQ</sequence>
<dbReference type="Gene3D" id="1.10.287.110">
    <property type="entry name" value="DnaJ domain"/>
    <property type="match status" value="1"/>
</dbReference>
<dbReference type="GO" id="GO:0005737">
    <property type="term" value="C:cytoplasm"/>
    <property type="evidence" value="ECO:0007669"/>
    <property type="project" value="TreeGrafter"/>
</dbReference>
<dbReference type="InterPro" id="IPR001623">
    <property type="entry name" value="DnaJ_domain"/>
</dbReference>
<dbReference type="EMBL" id="HBII01004769">
    <property type="protein sequence ID" value="CAE0343253.1"/>
    <property type="molecule type" value="Transcribed_RNA"/>
</dbReference>
<dbReference type="InterPro" id="IPR036869">
    <property type="entry name" value="J_dom_sf"/>
</dbReference>
<evidence type="ECO:0000256" key="1">
    <source>
        <dbReference type="SAM" id="MobiDB-lite"/>
    </source>
</evidence>
<organism evidence="3">
    <name type="scientific">Euplotes harpa</name>
    <dbReference type="NCBI Taxonomy" id="151035"/>
    <lineage>
        <taxon>Eukaryota</taxon>
        <taxon>Sar</taxon>
        <taxon>Alveolata</taxon>
        <taxon>Ciliophora</taxon>
        <taxon>Intramacronucleata</taxon>
        <taxon>Spirotrichea</taxon>
        <taxon>Hypotrichia</taxon>
        <taxon>Euplotida</taxon>
        <taxon>Euplotidae</taxon>
        <taxon>Euplotes</taxon>
    </lineage>
</organism>
<feature type="region of interest" description="Disordered" evidence="1">
    <location>
        <begin position="247"/>
        <end position="268"/>
    </location>
</feature>
<dbReference type="GO" id="GO:0072583">
    <property type="term" value="P:clathrin-dependent endocytosis"/>
    <property type="evidence" value="ECO:0007669"/>
    <property type="project" value="TreeGrafter"/>
</dbReference>
<proteinExistence type="predicted"/>
<dbReference type="PROSITE" id="PS50076">
    <property type="entry name" value="DNAJ_2"/>
    <property type="match status" value="1"/>
</dbReference>
<reference evidence="3" key="1">
    <citation type="submission" date="2021-01" db="EMBL/GenBank/DDBJ databases">
        <authorList>
            <person name="Corre E."/>
            <person name="Pelletier E."/>
            <person name="Niang G."/>
            <person name="Scheremetjew M."/>
            <person name="Finn R."/>
            <person name="Kale V."/>
            <person name="Holt S."/>
            <person name="Cochrane G."/>
            <person name="Meng A."/>
            <person name="Brown T."/>
            <person name="Cohen L."/>
        </authorList>
    </citation>
    <scope>NUCLEOTIDE SEQUENCE</scope>
    <source>
        <strain evidence="3">FSP1.4</strain>
    </source>
</reference>
<feature type="domain" description="J" evidence="2">
    <location>
        <begin position="324"/>
        <end position="386"/>
    </location>
</feature>
<accession>A0A7S3J192</accession>
<feature type="compositionally biased region" description="Basic and acidic residues" evidence="1">
    <location>
        <begin position="249"/>
        <end position="268"/>
    </location>
</feature>
<feature type="region of interest" description="Disordered" evidence="1">
    <location>
        <begin position="99"/>
        <end position="141"/>
    </location>
</feature>
<dbReference type="SUPFAM" id="SSF46565">
    <property type="entry name" value="Chaperone J-domain"/>
    <property type="match status" value="1"/>
</dbReference>
<dbReference type="GO" id="GO:0030276">
    <property type="term" value="F:clathrin binding"/>
    <property type="evidence" value="ECO:0007669"/>
    <property type="project" value="TreeGrafter"/>
</dbReference>
<dbReference type="AlphaFoldDB" id="A0A7S3J192"/>